<sequence length="76" mass="8589">MDPFCNLFPGIRCQLSSLNIKVPTYLCFSLDRVIPPRGLHPLEASRFITLLSLHRQVDHQEVHSGLTGWAITSIQC</sequence>
<protein>
    <submittedName>
        <fullName evidence="1">Uncharacterized protein</fullName>
    </submittedName>
</protein>
<keyword evidence="2" id="KW-1185">Reference proteome</keyword>
<proteinExistence type="predicted"/>
<gene>
    <name evidence="1" type="ORF">CHARACLAT_029181</name>
</gene>
<accession>A0ABU7D1N6</accession>
<comment type="caution">
    <text evidence="1">The sequence shown here is derived from an EMBL/GenBank/DDBJ whole genome shotgun (WGS) entry which is preliminary data.</text>
</comment>
<reference evidence="1 2" key="1">
    <citation type="submission" date="2021-06" db="EMBL/GenBank/DDBJ databases">
        <authorList>
            <person name="Palmer J.M."/>
        </authorList>
    </citation>
    <scope>NUCLEOTIDE SEQUENCE [LARGE SCALE GENOMIC DNA]</scope>
    <source>
        <strain evidence="1 2">CL_MEX2019</strain>
        <tissue evidence="1">Muscle</tissue>
    </source>
</reference>
<dbReference type="EMBL" id="JAHUTJ010012256">
    <property type="protein sequence ID" value="MED6269067.1"/>
    <property type="molecule type" value="Genomic_DNA"/>
</dbReference>
<name>A0ABU7D1N6_9TELE</name>
<organism evidence="1 2">
    <name type="scientific">Characodon lateralis</name>
    <dbReference type="NCBI Taxonomy" id="208331"/>
    <lineage>
        <taxon>Eukaryota</taxon>
        <taxon>Metazoa</taxon>
        <taxon>Chordata</taxon>
        <taxon>Craniata</taxon>
        <taxon>Vertebrata</taxon>
        <taxon>Euteleostomi</taxon>
        <taxon>Actinopterygii</taxon>
        <taxon>Neopterygii</taxon>
        <taxon>Teleostei</taxon>
        <taxon>Neoteleostei</taxon>
        <taxon>Acanthomorphata</taxon>
        <taxon>Ovalentaria</taxon>
        <taxon>Atherinomorphae</taxon>
        <taxon>Cyprinodontiformes</taxon>
        <taxon>Goodeidae</taxon>
        <taxon>Characodon</taxon>
    </lineage>
</organism>
<evidence type="ECO:0000313" key="2">
    <source>
        <dbReference type="Proteomes" id="UP001352852"/>
    </source>
</evidence>
<dbReference type="Proteomes" id="UP001352852">
    <property type="component" value="Unassembled WGS sequence"/>
</dbReference>
<evidence type="ECO:0000313" key="1">
    <source>
        <dbReference type="EMBL" id="MED6269067.1"/>
    </source>
</evidence>